<dbReference type="Pfam" id="PF01762">
    <property type="entry name" value="Galactosyl_T"/>
    <property type="match status" value="1"/>
</dbReference>
<feature type="chain" id="PRO_5031326467" description="Hexosyltransferase" evidence="11">
    <location>
        <begin position="22"/>
        <end position="321"/>
    </location>
</feature>
<dbReference type="PANTHER" id="PTHR11214">
    <property type="entry name" value="BETA-1,3-N-ACETYLGLUCOSAMINYLTRANSFERASE"/>
    <property type="match status" value="1"/>
</dbReference>
<dbReference type="EC" id="2.4.1.-" evidence="10"/>
<dbReference type="GO" id="GO:0000139">
    <property type="term" value="C:Golgi membrane"/>
    <property type="evidence" value="ECO:0007669"/>
    <property type="project" value="UniProtKB-SubCell"/>
</dbReference>
<keyword evidence="4" id="KW-0808">Transferase</keyword>
<dbReference type="PANTHER" id="PTHR11214:SF351">
    <property type="entry name" value="BETA-1,3-GALACTOSYLTRANSFERASE PVG3"/>
    <property type="match status" value="1"/>
</dbReference>
<keyword evidence="5" id="KW-0812">Transmembrane</keyword>
<evidence type="ECO:0000256" key="4">
    <source>
        <dbReference type="ARBA" id="ARBA00022679"/>
    </source>
</evidence>
<evidence type="ECO:0000256" key="6">
    <source>
        <dbReference type="ARBA" id="ARBA00022968"/>
    </source>
</evidence>
<evidence type="ECO:0000256" key="3">
    <source>
        <dbReference type="ARBA" id="ARBA00022676"/>
    </source>
</evidence>
<dbReference type="AlphaFoldDB" id="A0A7S1L521"/>
<evidence type="ECO:0000256" key="10">
    <source>
        <dbReference type="RuleBase" id="RU363063"/>
    </source>
</evidence>
<keyword evidence="7" id="KW-1133">Transmembrane helix</keyword>
<protein>
    <recommendedName>
        <fullName evidence="10">Hexosyltransferase</fullName>
        <ecNumber evidence="10">2.4.1.-</ecNumber>
    </recommendedName>
</protein>
<evidence type="ECO:0000313" key="12">
    <source>
        <dbReference type="EMBL" id="CAD9094722.1"/>
    </source>
</evidence>
<evidence type="ECO:0000256" key="7">
    <source>
        <dbReference type="ARBA" id="ARBA00022989"/>
    </source>
</evidence>
<proteinExistence type="inferred from homology"/>
<comment type="similarity">
    <text evidence="2 10">Belongs to the glycosyltransferase 31 family.</text>
</comment>
<accession>A0A7S1L521</accession>
<evidence type="ECO:0000256" key="9">
    <source>
        <dbReference type="ARBA" id="ARBA00023136"/>
    </source>
</evidence>
<dbReference type="InterPro" id="IPR002659">
    <property type="entry name" value="Glyco_trans_31"/>
</dbReference>
<organism evidence="12">
    <name type="scientific">Alexandrium catenella</name>
    <name type="common">Red tide dinoflagellate</name>
    <name type="synonym">Gonyaulax catenella</name>
    <dbReference type="NCBI Taxonomy" id="2925"/>
    <lineage>
        <taxon>Eukaryota</taxon>
        <taxon>Sar</taxon>
        <taxon>Alveolata</taxon>
        <taxon>Dinophyceae</taxon>
        <taxon>Gonyaulacales</taxon>
        <taxon>Pyrocystaceae</taxon>
        <taxon>Alexandrium</taxon>
    </lineage>
</organism>
<evidence type="ECO:0000256" key="11">
    <source>
        <dbReference type="SAM" id="SignalP"/>
    </source>
</evidence>
<dbReference type="GO" id="GO:0016758">
    <property type="term" value="F:hexosyltransferase activity"/>
    <property type="evidence" value="ECO:0007669"/>
    <property type="project" value="InterPro"/>
</dbReference>
<keyword evidence="8 10" id="KW-0333">Golgi apparatus</keyword>
<evidence type="ECO:0000256" key="1">
    <source>
        <dbReference type="ARBA" id="ARBA00004323"/>
    </source>
</evidence>
<evidence type="ECO:0000256" key="5">
    <source>
        <dbReference type="ARBA" id="ARBA00022692"/>
    </source>
</evidence>
<keyword evidence="6" id="KW-0735">Signal-anchor</keyword>
<dbReference type="EMBL" id="HBGE01007455">
    <property type="protein sequence ID" value="CAD9094722.1"/>
    <property type="molecule type" value="Transcribed_RNA"/>
</dbReference>
<evidence type="ECO:0000256" key="2">
    <source>
        <dbReference type="ARBA" id="ARBA00008661"/>
    </source>
</evidence>
<comment type="subcellular location">
    <subcellularLocation>
        <location evidence="1 10">Golgi apparatus membrane</location>
        <topology evidence="1 10">Single-pass type II membrane protein</topology>
    </subcellularLocation>
</comment>
<keyword evidence="11" id="KW-0732">Signal</keyword>
<reference evidence="12" key="1">
    <citation type="submission" date="2021-01" db="EMBL/GenBank/DDBJ databases">
        <authorList>
            <person name="Corre E."/>
            <person name="Pelletier E."/>
            <person name="Niang G."/>
            <person name="Scheremetjew M."/>
            <person name="Finn R."/>
            <person name="Kale V."/>
            <person name="Holt S."/>
            <person name="Cochrane G."/>
            <person name="Meng A."/>
            <person name="Brown T."/>
            <person name="Cohen L."/>
        </authorList>
    </citation>
    <scope>NUCLEOTIDE SEQUENCE</scope>
    <source>
        <strain evidence="12">OF101</strain>
    </source>
</reference>
<sequence>MGGQWLAAILACSVVLPYALGLRVTGPAENVTRDPSTIGLKQKRHSGPSELENFRSKWTRLYNTDMESNHIRDPLPASIKMVLGVMTVPQDSEYRQVLRATWMKQTGVCLWNKGEREGCSVYVAFVMGKHGMGTDRHGNPYGSKEISEKELEKAHAEAGALVLDMEENMNEGKTFTWFSTALTKISWATHVGKMDIDTYPYLHNLLPGIGDCADKTTPFEYMGRPGCSGTFCDKTQLFNNACPAVEGCTHNIRHGGTAKWEFMSGALYILSMPLIKRIAWDAVEHVGPEDRLVGKTINTAAFNQSFCVAVRTVNDWWHSWP</sequence>
<name>A0A7S1L521_ALECA</name>
<gene>
    <name evidence="12" type="ORF">ACAT0790_LOCUS4485</name>
</gene>
<feature type="signal peptide" evidence="11">
    <location>
        <begin position="1"/>
        <end position="21"/>
    </location>
</feature>
<keyword evidence="9" id="KW-0472">Membrane</keyword>
<keyword evidence="3 10" id="KW-0328">Glycosyltransferase</keyword>
<evidence type="ECO:0000256" key="8">
    <source>
        <dbReference type="ARBA" id="ARBA00023034"/>
    </source>
</evidence>